<evidence type="ECO:0000256" key="6">
    <source>
        <dbReference type="PROSITE-ProRule" id="PRU00284"/>
    </source>
</evidence>
<feature type="transmembrane region" description="Helical" evidence="8">
    <location>
        <begin position="47"/>
        <end position="69"/>
    </location>
</feature>
<protein>
    <submittedName>
        <fullName evidence="11">Methyl-accepting chemotaxis protein</fullName>
    </submittedName>
</protein>
<comment type="similarity">
    <text evidence="5">Belongs to the methyl-accepting chemotaxis (MCP) protein family.</text>
</comment>
<dbReference type="SMART" id="SM00304">
    <property type="entry name" value="HAMP"/>
    <property type="match status" value="1"/>
</dbReference>
<keyword evidence="7" id="KW-0175">Coiled coil</keyword>
<evidence type="ECO:0000259" key="10">
    <source>
        <dbReference type="PROSITE" id="PS50885"/>
    </source>
</evidence>
<evidence type="ECO:0000256" key="2">
    <source>
        <dbReference type="ARBA" id="ARBA00022475"/>
    </source>
</evidence>
<feature type="domain" description="HAMP" evidence="10">
    <location>
        <begin position="356"/>
        <end position="408"/>
    </location>
</feature>
<evidence type="ECO:0000259" key="9">
    <source>
        <dbReference type="PROSITE" id="PS50111"/>
    </source>
</evidence>
<keyword evidence="8" id="KW-0812">Transmembrane</keyword>
<reference evidence="11" key="1">
    <citation type="submission" date="2023-02" db="EMBL/GenBank/DDBJ databases">
        <title>Pathogen: clinical or host-associated sample.</title>
        <authorList>
            <person name="Hergert J."/>
            <person name="Casey R."/>
            <person name="Wagner J."/>
            <person name="Young E.L."/>
            <person name="Oakeson K.F."/>
        </authorList>
    </citation>
    <scope>NUCLEOTIDE SEQUENCE</scope>
    <source>
        <strain evidence="11">2022CK-00830</strain>
    </source>
</reference>
<gene>
    <name evidence="11" type="ORF">PUW23_19865</name>
</gene>
<proteinExistence type="inferred from homology"/>
<evidence type="ECO:0000256" key="3">
    <source>
        <dbReference type="ARBA" id="ARBA00023136"/>
    </source>
</evidence>
<organism evidence="11 12">
    <name type="scientific">Paenibacillus urinalis</name>
    <dbReference type="NCBI Taxonomy" id="521520"/>
    <lineage>
        <taxon>Bacteria</taxon>
        <taxon>Bacillati</taxon>
        <taxon>Bacillota</taxon>
        <taxon>Bacilli</taxon>
        <taxon>Bacillales</taxon>
        <taxon>Paenibacillaceae</taxon>
        <taxon>Paenibacillus</taxon>
    </lineage>
</organism>
<evidence type="ECO:0000313" key="11">
    <source>
        <dbReference type="EMBL" id="WDH81747.1"/>
    </source>
</evidence>
<dbReference type="PANTHER" id="PTHR32089">
    <property type="entry name" value="METHYL-ACCEPTING CHEMOTAXIS PROTEIN MCPB"/>
    <property type="match status" value="1"/>
</dbReference>
<dbReference type="AlphaFoldDB" id="A0AAX3MWQ2"/>
<evidence type="ECO:0000256" key="4">
    <source>
        <dbReference type="ARBA" id="ARBA00023224"/>
    </source>
</evidence>
<dbReference type="GO" id="GO:0007165">
    <property type="term" value="P:signal transduction"/>
    <property type="evidence" value="ECO:0007669"/>
    <property type="project" value="UniProtKB-KW"/>
</dbReference>
<dbReference type="InterPro" id="IPR003660">
    <property type="entry name" value="HAMP_dom"/>
</dbReference>
<dbReference type="PROSITE" id="PS50111">
    <property type="entry name" value="CHEMOTAXIS_TRANSDUC_2"/>
    <property type="match status" value="1"/>
</dbReference>
<dbReference type="InterPro" id="IPR004089">
    <property type="entry name" value="MCPsignal_dom"/>
</dbReference>
<evidence type="ECO:0000256" key="8">
    <source>
        <dbReference type="SAM" id="Phobius"/>
    </source>
</evidence>
<dbReference type="PROSITE" id="PS50885">
    <property type="entry name" value="HAMP"/>
    <property type="match status" value="1"/>
</dbReference>
<feature type="coiled-coil region" evidence="7">
    <location>
        <begin position="683"/>
        <end position="710"/>
    </location>
</feature>
<keyword evidence="3 8" id="KW-0472">Membrane</keyword>
<sequence>MKWNPVKKRKRKHEEEIQKKEKKRLELASILSWKQVLKFNPLRSVGVRLFLIFMVAILLVVFGLGTLSYQTAKSTIKETASVANQEAIHQVGQKLDLIMERYVDLSTQIFFDTHIQSNLETLLSTGISDFDRFEATSLVGESLTNMQFTNATVASMTIIHKNEEVPVISTGAASTMSGVREEEWFNTLLEAGGVMWLPTTAAESGQEHTYRMARALKNVNASIGTYIIVIEIKASALEDELKTVNLGENGVTQAISEDGIVVASTLPDRAGRETELSFYSEITEEAGATDARNTINGQNEEVLAVYNTLDVSGWRIVGMIPVVELVKDAQSILVTTIIVAIVSLVLAILLGIWMVRMIARPLVNLKDLMFEGAKGNLTVRTTHKSKDEIGMLSESFNLMMEQITKLVNHTNQTAEDVLLTASELSSASQKTAAAAAEVAIATEQIAGGATNLASEAERGSEMTELISTQMQKVVGTNEELDQSARLVEGASQEGTKYLGELLGKTEQSEQMIRALVTKVDTLKTSTSSILGILDVLHNIARQTNILSLNATIEAARAGAAGRGFMVVAGEVRQLADQSKQSIDMVAEMTDRIMNEMNETVAALSDAYPLFQEQIQAVKETGEIFQTVEEQMGIFVNKLTETSASIDALSQSQVTLSETMMSVSSVAEQSSATSQEVASLSSEQQSVGNQLVELSNKMERVSEELKDTLSAFRI</sequence>
<name>A0AAX3MWQ2_9BACL</name>
<dbReference type="CDD" id="cd06225">
    <property type="entry name" value="HAMP"/>
    <property type="match status" value="1"/>
</dbReference>
<dbReference type="Gene3D" id="1.10.287.950">
    <property type="entry name" value="Methyl-accepting chemotaxis protein"/>
    <property type="match status" value="1"/>
</dbReference>
<dbReference type="Pfam" id="PF00672">
    <property type="entry name" value="HAMP"/>
    <property type="match status" value="1"/>
</dbReference>
<dbReference type="EMBL" id="CP118101">
    <property type="protein sequence ID" value="WDH81747.1"/>
    <property type="molecule type" value="Genomic_DNA"/>
</dbReference>
<dbReference type="Gene3D" id="6.10.340.10">
    <property type="match status" value="1"/>
</dbReference>
<dbReference type="GO" id="GO:0005886">
    <property type="term" value="C:plasma membrane"/>
    <property type="evidence" value="ECO:0007669"/>
    <property type="project" value="UniProtKB-SubCell"/>
</dbReference>
<evidence type="ECO:0000256" key="5">
    <source>
        <dbReference type="ARBA" id="ARBA00029447"/>
    </source>
</evidence>
<dbReference type="Gene3D" id="3.30.450.20">
    <property type="entry name" value="PAS domain"/>
    <property type="match status" value="1"/>
</dbReference>
<keyword evidence="2" id="KW-1003">Cell membrane</keyword>
<evidence type="ECO:0000256" key="1">
    <source>
        <dbReference type="ARBA" id="ARBA00004236"/>
    </source>
</evidence>
<comment type="subcellular location">
    <subcellularLocation>
        <location evidence="1">Cell membrane</location>
    </subcellularLocation>
</comment>
<accession>A0AAX3MWQ2</accession>
<dbReference type="SUPFAM" id="SSF58104">
    <property type="entry name" value="Methyl-accepting chemotaxis protein (MCP) signaling domain"/>
    <property type="match status" value="1"/>
</dbReference>
<keyword evidence="4 6" id="KW-0807">Transducer</keyword>
<evidence type="ECO:0000256" key="7">
    <source>
        <dbReference type="SAM" id="Coils"/>
    </source>
</evidence>
<keyword evidence="8" id="KW-1133">Transmembrane helix</keyword>
<dbReference type="Pfam" id="PF00015">
    <property type="entry name" value="MCPsignal"/>
    <property type="match status" value="1"/>
</dbReference>
<dbReference type="SMART" id="SM00283">
    <property type="entry name" value="MA"/>
    <property type="match status" value="1"/>
</dbReference>
<dbReference type="PANTHER" id="PTHR32089:SF112">
    <property type="entry name" value="LYSOZYME-LIKE PROTEIN-RELATED"/>
    <property type="match status" value="1"/>
</dbReference>
<evidence type="ECO:0000313" key="12">
    <source>
        <dbReference type="Proteomes" id="UP001220962"/>
    </source>
</evidence>
<dbReference type="Proteomes" id="UP001220962">
    <property type="component" value="Chromosome"/>
</dbReference>
<dbReference type="RefSeq" id="WP_274358999.1">
    <property type="nucleotide sequence ID" value="NZ_CP118101.1"/>
</dbReference>
<feature type="domain" description="Methyl-accepting transducer" evidence="9">
    <location>
        <begin position="427"/>
        <end position="684"/>
    </location>
</feature>
<feature type="transmembrane region" description="Helical" evidence="8">
    <location>
        <begin position="332"/>
        <end position="355"/>
    </location>
</feature>